<sequence>MFSFYLPAEASAQAGKKKSVARKIKNCKEYFAWWRALASGGGVERQFRSQPEADPPLAEK</sequence>
<organism evidence="2 3">
    <name type="scientific">Candidatus Jorgensenbacteria bacterium CG10_big_fil_rev_8_21_14_0_10_54_38</name>
    <dbReference type="NCBI Taxonomy" id="1974593"/>
    <lineage>
        <taxon>Bacteria</taxon>
        <taxon>Candidatus Joergenseniibacteriota</taxon>
    </lineage>
</organism>
<name>A0A2M6WGB3_9BACT</name>
<evidence type="ECO:0000313" key="2">
    <source>
        <dbReference type="EMBL" id="PIT91848.1"/>
    </source>
</evidence>
<dbReference type="AlphaFoldDB" id="A0A2M6WGB3"/>
<accession>A0A2M6WGB3</accession>
<feature type="region of interest" description="Disordered" evidence="1">
    <location>
        <begin position="41"/>
        <end position="60"/>
    </location>
</feature>
<dbReference type="Proteomes" id="UP000229530">
    <property type="component" value="Unassembled WGS sequence"/>
</dbReference>
<evidence type="ECO:0000313" key="3">
    <source>
        <dbReference type="Proteomes" id="UP000229530"/>
    </source>
</evidence>
<evidence type="ECO:0000256" key="1">
    <source>
        <dbReference type="SAM" id="MobiDB-lite"/>
    </source>
</evidence>
<gene>
    <name evidence="2" type="ORF">COU12_01020</name>
</gene>
<reference evidence="3" key="1">
    <citation type="submission" date="2017-09" db="EMBL/GenBank/DDBJ databases">
        <title>Depth-based differentiation of microbial function through sediment-hosted aquifers and enrichment of novel symbionts in the deep terrestrial subsurface.</title>
        <authorList>
            <person name="Probst A.J."/>
            <person name="Ladd B."/>
            <person name="Jarett J.K."/>
            <person name="Geller-Mcgrath D.E."/>
            <person name="Sieber C.M.K."/>
            <person name="Emerson J.B."/>
            <person name="Anantharaman K."/>
            <person name="Thomas B.C."/>
            <person name="Malmstrom R."/>
            <person name="Stieglmeier M."/>
            <person name="Klingl A."/>
            <person name="Woyke T."/>
            <person name="Ryan C.M."/>
            <person name="Banfield J.F."/>
        </authorList>
    </citation>
    <scope>NUCLEOTIDE SEQUENCE [LARGE SCALE GENOMIC DNA]</scope>
</reference>
<proteinExistence type="predicted"/>
<protein>
    <submittedName>
        <fullName evidence="2">Uncharacterized protein</fullName>
    </submittedName>
</protein>
<dbReference type="EMBL" id="PFBE01000014">
    <property type="protein sequence ID" value="PIT91848.1"/>
    <property type="molecule type" value="Genomic_DNA"/>
</dbReference>
<comment type="caution">
    <text evidence="2">The sequence shown here is derived from an EMBL/GenBank/DDBJ whole genome shotgun (WGS) entry which is preliminary data.</text>
</comment>